<reference evidence="3" key="1">
    <citation type="submission" date="2025-08" db="UniProtKB">
        <authorList>
            <consortium name="RefSeq"/>
        </authorList>
    </citation>
    <scope>IDENTIFICATION</scope>
    <source>
        <tissue evidence="3">Liver</tissue>
    </source>
</reference>
<keyword evidence="2" id="KW-1185">Reference proteome</keyword>
<name>A0A9F5MWU4_PYTBI</name>
<dbReference type="InterPro" id="IPR031667">
    <property type="entry name" value="RDD1"/>
</dbReference>
<feature type="region of interest" description="Disordered" evidence="1">
    <location>
        <begin position="68"/>
        <end position="92"/>
    </location>
</feature>
<feature type="region of interest" description="Disordered" evidence="1">
    <location>
        <begin position="1"/>
        <end position="50"/>
    </location>
</feature>
<organism evidence="2 3">
    <name type="scientific">Python bivittatus</name>
    <name type="common">Burmese python</name>
    <name type="synonym">Python molurus bivittatus</name>
    <dbReference type="NCBI Taxonomy" id="176946"/>
    <lineage>
        <taxon>Eukaryota</taxon>
        <taxon>Metazoa</taxon>
        <taxon>Chordata</taxon>
        <taxon>Craniata</taxon>
        <taxon>Vertebrata</taxon>
        <taxon>Euteleostomi</taxon>
        <taxon>Lepidosauria</taxon>
        <taxon>Squamata</taxon>
        <taxon>Bifurcata</taxon>
        <taxon>Unidentata</taxon>
        <taxon>Episquamata</taxon>
        <taxon>Toxicofera</taxon>
        <taxon>Serpentes</taxon>
        <taxon>Henophidia</taxon>
        <taxon>Pythonidae</taxon>
        <taxon>Python</taxon>
    </lineage>
</organism>
<dbReference type="CTD" id="121815218"/>
<evidence type="ECO:0000256" key="1">
    <source>
        <dbReference type="SAM" id="MobiDB-lite"/>
    </source>
</evidence>
<sequence>MPVAGTLRVKFRRRRNPAEDKEPILEREEQREAEALRAPEDQLEEEEPAGCASKKVAFAVLPDNYQPLVWDGEQQPPPRKAERASKARKRRLKRYGKSARILRERSYSENCWRRGRFGVVPLMYPKRVHWIAWLRSQPKSPLLTFGGE</sequence>
<dbReference type="AlphaFoldDB" id="A0A9F5MWU4"/>
<dbReference type="RefSeq" id="XP_025027425.1">
    <property type="nucleotide sequence ID" value="XM_025171657.1"/>
</dbReference>
<protein>
    <submittedName>
        <fullName evidence="3">Uncharacterized protein C1orf115 homolog isoform X1</fullName>
    </submittedName>
</protein>
<proteinExistence type="predicted"/>
<dbReference type="GeneID" id="107326308"/>
<dbReference type="Proteomes" id="UP000695026">
    <property type="component" value="Unplaced"/>
</dbReference>
<feature type="compositionally biased region" description="Basic and acidic residues" evidence="1">
    <location>
        <begin position="16"/>
        <end position="40"/>
    </location>
</feature>
<evidence type="ECO:0000313" key="3">
    <source>
        <dbReference type="RefSeq" id="XP_025027425.1"/>
    </source>
</evidence>
<accession>A0A9F5MWU4</accession>
<gene>
    <name evidence="3" type="primary">CUNH1orf115</name>
</gene>
<evidence type="ECO:0000313" key="2">
    <source>
        <dbReference type="Proteomes" id="UP000695026"/>
    </source>
</evidence>
<dbReference type="OrthoDB" id="8904409at2759"/>
<dbReference type="Pfam" id="PF15828">
    <property type="entry name" value="RDD1"/>
    <property type="match status" value="1"/>
</dbReference>